<gene>
    <name evidence="1" type="ORF">A1O5_10918</name>
</gene>
<comment type="caution">
    <text evidence="1">The sequence shown here is derived from an EMBL/GenBank/DDBJ whole genome shotgun (WGS) entry which is preliminary data.</text>
</comment>
<dbReference type="Proteomes" id="UP000019471">
    <property type="component" value="Unassembled WGS sequence"/>
</dbReference>
<reference evidence="1 2" key="1">
    <citation type="submission" date="2013-03" db="EMBL/GenBank/DDBJ databases">
        <title>The Genome Sequence of Cladophialophora psammophila CBS 110553.</title>
        <authorList>
            <consortium name="The Broad Institute Genomics Platform"/>
            <person name="Cuomo C."/>
            <person name="de Hoog S."/>
            <person name="Gorbushina A."/>
            <person name="Walker B."/>
            <person name="Young S.K."/>
            <person name="Zeng Q."/>
            <person name="Gargeya S."/>
            <person name="Fitzgerald M."/>
            <person name="Haas B."/>
            <person name="Abouelleil A."/>
            <person name="Allen A.W."/>
            <person name="Alvarado L."/>
            <person name="Arachchi H.M."/>
            <person name="Berlin A.M."/>
            <person name="Chapman S.B."/>
            <person name="Gainer-Dewar J."/>
            <person name="Goldberg J."/>
            <person name="Griggs A."/>
            <person name="Gujja S."/>
            <person name="Hansen M."/>
            <person name="Howarth C."/>
            <person name="Imamovic A."/>
            <person name="Ireland A."/>
            <person name="Larimer J."/>
            <person name="McCowan C."/>
            <person name="Murphy C."/>
            <person name="Pearson M."/>
            <person name="Poon T.W."/>
            <person name="Priest M."/>
            <person name="Roberts A."/>
            <person name="Saif S."/>
            <person name="Shea T."/>
            <person name="Sisk P."/>
            <person name="Sykes S."/>
            <person name="Wortman J."/>
            <person name="Nusbaum C."/>
            <person name="Birren B."/>
        </authorList>
    </citation>
    <scope>NUCLEOTIDE SEQUENCE [LARGE SCALE GENOMIC DNA]</scope>
    <source>
        <strain evidence="1 2">CBS 110553</strain>
    </source>
</reference>
<dbReference type="RefSeq" id="XP_007749682.1">
    <property type="nucleotide sequence ID" value="XM_007751492.1"/>
</dbReference>
<dbReference type="HOGENOM" id="CLU_1660567_0_0_1"/>
<proteinExistence type="predicted"/>
<keyword evidence="2" id="KW-1185">Reference proteome</keyword>
<name>W9WCV6_9EURO</name>
<sequence length="159" mass="18573">MSLELWCDNVATIHPLQNNHSGATTYQDPFDGDTKAEHQLTWLVRKGDLVLSNKANYSSALICHKFGSDDSRYFCTYLMANEDDKAPEGRLHNEMYKLAMLKCSLGSVPNEEFERRRMPDSRRSYFLANLRLHLMIKDDVRFWITFEERELDRVAIAYT</sequence>
<dbReference type="STRING" id="1182543.W9WCV6"/>
<protein>
    <submittedName>
        <fullName evidence="1">Uncharacterized protein</fullName>
    </submittedName>
</protein>
<evidence type="ECO:0000313" key="1">
    <source>
        <dbReference type="EMBL" id="EXJ65942.1"/>
    </source>
</evidence>
<evidence type="ECO:0000313" key="2">
    <source>
        <dbReference type="Proteomes" id="UP000019471"/>
    </source>
</evidence>
<accession>W9WCV6</accession>
<dbReference type="OrthoDB" id="2963168at2759"/>
<organism evidence="1 2">
    <name type="scientific">Cladophialophora psammophila CBS 110553</name>
    <dbReference type="NCBI Taxonomy" id="1182543"/>
    <lineage>
        <taxon>Eukaryota</taxon>
        <taxon>Fungi</taxon>
        <taxon>Dikarya</taxon>
        <taxon>Ascomycota</taxon>
        <taxon>Pezizomycotina</taxon>
        <taxon>Eurotiomycetes</taxon>
        <taxon>Chaetothyriomycetidae</taxon>
        <taxon>Chaetothyriales</taxon>
        <taxon>Herpotrichiellaceae</taxon>
        <taxon>Cladophialophora</taxon>
    </lineage>
</organism>
<dbReference type="EMBL" id="AMGX01000022">
    <property type="protein sequence ID" value="EXJ65942.1"/>
    <property type="molecule type" value="Genomic_DNA"/>
</dbReference>
<dbReference type="AlphaFoldDB" id="W9WCV6"/>
<dbReference type="GeneID" id="19195609"/>